<dbReference type="EMBL" id="QXFW01003881">
    <property type="protein sequence ID" value="KAE8968303.1"/>
    <property type="molecule type" value="Genomic_DNA"/>
</dbReference>
<dbReference type="GO" id="GO:0016829">
    <property type="term" value="F:lyase activity"/>
    <property type="evidence" value="ECO:0007669"/>
    <property type="project" value="UniProtKB-KW"/>
</dbReference>
<reference evidence="7 8" key="1">
    <citation type="submission" date="2018-09" db="EMBL/GenBank/DDBJ databases">
        <title>Genomic investigation of the strawberry pathogen Phytophthora fragariae indicates pathogenicity is determined by transcriptional variation in three key races.</title>
        <authorList>
            <person name="Adams T.M."/>
            <person name="Armitage A.D."/>
            <person name="Sobczyk M.K."/>
            <person name="Bates H.J."/>
            <person name="Dunwell J.M."/>
            <person name="Nellist C.F."/>
            <person name="Harrison R.J."/>
        </authorList>
    </citation>
    <scope>NUCLEOTIDE SEQUENCE [LARGE SCALE GENOMIC DNA]</scope>
    <source>
        <strain evidence="6 8">BC-23</strain>
        <strain evidence="5 9">ONT-3</strain>
        <strain evidence="4 7">SCRP245</strain>
    </source>
</reference>
<dbReference type="EMBL" id="QXGC01003805">
    <property type="protein sequence ID" value="KAE9172992.1"/>
    <property type="molecule type" value="Genomic_DNA"/>
</dbReference>
<dbReference type="InterPro" id="IPR000573">
    <property type="entry name" value="AconitaseA/IPMdHydase_ssu_swvl"/>
</dbReference>
<dbReference type="AlphaFoldDB" id="A0A6A3HII3"/>
<evidence type="ECO:0000313" key="8">
    <source>
        <dbReference type="Proteomes" id="UP000476176"/>
    </source>
</evidence>
<evidence type="ECO:0000256" key="1">
    <source>
        <dbReference type="ARBA" id="ARBA00023239"/>
    </source>
</evidence>
<comment type="caution">
    <text evidence="4">The sequence shown here is derived from an EMBL/GenBank/DDBJ whole genome shotgun (WGS) entry which is preliminary data.</text>
</comment>
<evidence type="ECO:0000313" key="6">
    <source>
        <dbReference type="EMBL" id="KAE9172992.1"/>
    </source>
</evidence>
<dbReference type="SUPFAM" id="SSF52016">
    <property type="entry name" value="LeuD/IlvD-like"/>
    <property type="match status" value="1"/>
</dbReference>
<accession>A0A6A3HII3</accession>
<name>A0A6A3HII3_9STRA</name>
<evidence type="ECO:0000259" key="3">
    <source>
        <dbReference type="Pfam" id="PF00694"/>
    </source>
</evidence>
<dbReference type="Gene3D" id="3.20.19.10">
    <property type="entry name" value="Aconitase, domain 4"/>
    <property type="match status" value="1"/>
</dbReference>
<dbReference type="Proteomes" id="UP000476176">
    <property type="component" value="Unassembled WGS sequence"/>
</dbReference>
<dbReference type="Proteomes" id="UP000488956">
    <property type="component" value="Unassembled WGS sequence"/>
</dbReference>
<feature type="domain" description="Aconitase A/isopropylmalate dehydratase small subunit swivel" evidence="3">
    <location>
        <begin position="62"/>
        <end position="123"/>
    </location>
</feature>
<evidence type="ECO:0000313" key="4">
    <source>
        <dbReference type="EMBL" id="KAE8968303.1"/>
    </source>
</evidence>
<proteinExistence type="predicted"/>
<dbReference type="InterPro" id="IPR050075">
    <property type="entry name" value="LeuD"/>
</dbReference>
<dbReference type="Proteomes" id="UP000460718">
    <property type="component" value="Unassembled WGS sequence"/>
</dbReference>
<dbReference type="PANTHER" id="PTHR43345">
    <property type="entry name" value="3-ISOPROPYLMALATE DEHYDRATASE SMALL SUBUNIT 2-RELATED-RELATED"/>
    <property type="match status" value="1"/>
</dbReference>
<evidence type="ECO:0000313" key="5">
    <source>
        <dbReference type="EMBL" id="KAE9066816.1"/>
    </source>
</evidence>
<dbReference type="PANTHER" id="PTHR43345:SF2">
    <property type="entry name" value="3-ISOPROPYLMALATE DEHYDRATASE SMALL SUBUNIT 1"/>
    <property type="match status" value="1"/>
</dbReference>
<dbReference type="InterPro" id="IPR015928">
    <property type="entry name" value="Aconitase/3IPM_dehydase_swvl"/>
</dbReference>
<gene>
    <name evidence="6" type="ORF">PF004_g27112</name>
    <name evidence="5" type="ORF">PF010_g27717</name>
    <name evidence="4" type="ORF">PF011_g27228</name>
</gene>
<feature type="compositionally biased region" description="Polar residues" evidence="2">
    <location>
        <begin position="142"/>
        <end position="153"/>
    </location>
</feature>
<sequence>MTQPQPVLAMADDTKNVQQTKEQAAIAELEAALLPKFSGKECETELDVLAAKSFAYVHPEFQQKVKDGFNIIVAGTAFVSCPSREEAAICLKAVCVQGVIAKSFAYIYARNQPNNALLGIVVTDEKFHELANEGEEVTCVENSQESTAMSTMAPSPVSSTPSRSSHRWGRWRRSSRRRV</sequence>
<feature type="compositionally biased region" description="Basic residues" evidence="2">
    <location>
        <begin position="164"/>
        <end position="179"/>
    </location>
</feature>
<feature type="region of interest" description="Disordered" evidence="2">
    <location>
        <begin position="142"/>
        <end position="179"/>
    </location>
</feature>
<dbReference type="EMBL" id="QXFX01003836">
    <property type="protein sequence ID" value="KAE9066816.1"/>
    <property type="molecule type" value="Genomic_DNA"/>
</dbReference>
<keyword evidence="1" id="KW-0456">Lyase</keyword>
<evidence type="ECO:0000313" key="9">
    <source>
        <dbReference type="Proteomes" id="UP000488956"/>
    </source>
</evidence>
<protein>
    <recommendedName>
        <fullName evidence="3">Aconitase A/isopropylmalate dehydratase small subunit swivel domain-containing protein</fullName>
    </recommendedName>
</protein>
<evidence type="ECO:0000256" key="2">
    <source>
        <dbReference type="SAM" id="MobiDB-lite"/>
    </source>
</evidence>
<dbReference type="Pfam" id="PF00694">
    <property type="entry name" value="Aconitase_C"/>
    <property type="match status" value="1"/>
</dbReference>
<feature type="compositionally biased region" description="Low complexity" evidence="2">
    <location>
        <begin position="154"/>
        <end position="163"/>
    </location>
</feature>
<evidence type="ECO:0000313" key="7">
    <source>
        <dbReference type="Proteomes" id="UP000460718"/>
    </source>
</evidence>
<organism evidence="4 7">
    <name type="scientific">Phytophthora fragariae</name>
    <dbReference type="NCBI Taxonomy" id="53985"/>
    <lineage>
        <taxon>Eukaryota</taxon>
        <taxon>Sar</taxon>
        <taxon>Stramenopiles</taxon>
        <taxon>Oomycota</taxon>
        <taxon>Peronosporomycetes</taxon>
        <taxon>Peronosporales</taxon>
        <taxon>Peronosporaceae</taxon>
        <taxon>Phytophthora</taxon>
    </lineage>
</organism>